<gene>
    <name evidence="5" type="ORF">CIRG_01005</name>
</gene>
<dbReference type="GO" id="GO:0042546">
    <property type="term" value="P:cell wall biogenesis"/>
    <property type="evidence" value="ECO:0007669"/>
    <property type="project" value="InterPro"/>
</dbReference>
<dbReference type="InterPro" id="IPR045328">
    <property type="entry name" value="Kre9/Knh1"/>
</dbReference>
<protein>
    <submittedName>
        <fullName evidence="5">Uncharacterized protein</fullName>
    </submittedName>
</protein>
<dbReference type="Pfam" id="PF05390">
    <property type="entry name" value="Kre9_KNH1_C"/>
    <property type="match status" value="1"/>
</dbReference>
<organism evidence="5 6">
    <name type="scientific">Coccidioides immitis RMSCC 2394</name>
    <dbReference type="NCBI Taxonomy" id="404692"/>
    <lineage>
        <taxon>Eukaryota</taxon>
        <taxon>Fungi</taxon>
        <taxon>Dikarya</taxon>
        <taxon>Ascomycota</taxon>
        <taxon>Pezizomycotina</taxon>
        <taxon>Eurotiomycetes</taxon>
        <taxon>Eurotiomycetidae</taxon>
        <taxon>Onygenales</taxon>
        <taxon>Onygenaceae</taxon>
        <taxon>Coccidioides</taxon>
    </lineage>
</organism>
<evidence type="ECO:0000259" key="4">
    <source>
        <dbReference type="Pfam" id="PF10342"/>
    </source>
</evidence>
<sequence length="264" mass="28833">MKLNLFYNPLLFLASPLRAVASPVQFARPTAGAVTYGGKPLHVEWKYSEGPETQLESKQYSLYLCAGGNDINTYEPLMPLVEQGLLQEMNSFSAVIDPKLGGESPNAYFLQFSVEASNGTIFFYSHRFTISGMTGAFPPHIAAALKAISGTTTGPRTFNNLHKRQVGAVPPGAQADLPYNEQTGPTRYAPVPTPPPTKITLKSAAPLFPTSEYKIATTKLPVAKVMTTISRPPVETVKQIENTAAAAADHEDDEMQRFLKRWQD</sequence>
<dbReference type="PANTHER" id="PTHR28154:SF1">
    <property type="entry name" value="CELL WALL SYNTHESIS PROTEIN KNH1-RELATED"/>
    <property type="match status" value="1"/>
</dbReference>
<evidence type="ECO:0000313" key="6">
    <source>
        <dbReference type="Proteomes" id="UP000054565"/>
    </source>
</evidence>
<evidence type="ECO:0000313" key="5">
    <source>
        <dbReference type="EMBL" id="KMP00863.1"/>
    </source>
</evidence>
<keyword evidence="1 2" id="KW-0732">Signal</keyword>
<dbReference type="OrthoDB" id="2432613at2759"/>
<feature type="signal peptide" evidence="2">
    <location>
        <begin position="1"/>
        <end position="21"/>
    </location>
</feature>
<name>A0A0J6Y2M4_COCIT</name>
<dbReference type="GO" id="GO:0031505">
    <property type="term" value="P:fungal-type cell wall organization"/>
    <property type="evidence" value="ECO:0007669"/>
    <property type="project" value="TreeGrafter"/>
</dbReference>
<feature type="domain" description="Yeast cell wall synthesis Kre9/Knh1 C-terminal" evidence="3">
    <location>
        <begin position="176"/>
        <end position="250"/>
    </location>
</feature>
<dbReference type="STRING" id="404692.A0A0J6Y2M4"/>
<dbReference type="GO" id="GO:0005576">
    <property type="term" value="C:extracellular region"/>
    <property type="evidence" value="ECO:0007669"/>
    <property type="project" value="TreeGrafter"/>
</dbReference>
<dbReference type="InterPro" id="IPR018466">
    <property type="entry name" value="Kre9/Knh1-like_N"/>
</dbReference>
<dbReference type="InterPro" id="IPR008659">
    <property type="entry name" value="Kre9/Knh1_C"/>
</dbReference>
<dbReference type="Proteomes" id="UP000054565">
    <property type="component" value="Unassembled WGS sequence"/>
</dbReference>
<dbReference type="GO" id="GO:0006078">
    <property type="term" value="P:(1-&gt;6)-beta-D-glucan biosynthetic process"/>
    <property type="evidence" value="ECO:0007669"/>
    <property type="project" value="InterPro"/>
</dbReference>
<reference evidence="6" key="1">
    <citation type="journal article" date="2010" name="Genome Res.">
        <title>Population genomic sequencing of Coccidioides fungi reveals recent hybridization and transposon control.</title>
        <authorList>
            <person name="Neafsey D.E."/>
            <person name="Barker B.M."/>
            <person name="Sharpton T.J."/>
            <person name="Stajich J.E."/>
            <person name="Park D.J."/>
            <person name="Whiston E."/>
            <person name="Hung C.-Y."/>
            <person name="McMahan C."/>
            <person name="White J."/>
            <person name="Sykes S."/>
            <person name="Heiman D."/>
            <person name="Young S."/>
            <person name="Zeng Q."/>
            <person name="Abouelleil A."/>
            <person name="Aftuck L."/>
            <person name="Bessette D."/>
            <person name="Brown A."/>
            <person name="FitzGerald M."/>
            <person name="Lui A."/>
            <person name="Macdonald J.P."/>
            <person name="Priest M."/>
            <person name="Orbach M.J."/>
            <person name="Galgiani J.N."/>
            <person name="Kirkland T.N."/>
            <person name="Cole G.T."/>
            <person name="Birren B.W."/>
            <person name="Henn M.R."/>
            <person name="Taylor J.W."/>
            <person name="Rounsley S.D."/>
        </authorList>
    </citation>
    <scope>NUCLEOTIDE SEQUENCE [LARGE SCALE GENOMIC DNA]</scope>
    <source>
        <strain evidence="6">RMSCC 2394</strain>
    </source>
</reference>
<evidence type="ECO:0000256" key="1">
    <source>
        <dbReference type="ARBA" id="ARBA00022729"/>
    </source>
</evidence>
<feature type="domain" description="Yeast cell wall synthesis Kre9/Knh1-like N-terminal" evidence="4">
    <location>
        <begin position="29"/>
        <end position="130"/>
    </location>
</feature>
<proteinExistence type="predicted"/>
<dbReference type="AlphaFoldDB" id="A0A0J6Y2M4"/>
<accession>A0A0J6Y2M4</accession>
<dbReference type="Pfam" id="PF10342">
    <property type="entry name" value="Kre9_KNH"/>
    <property type="match status" value="1"/>
</dbReference>
<evidence type="ECO:0000259" key="3">
    <source>
        <dbReference type="Pfam" id="PF05390"/>
    </source>
</evidence>
<feature type="chain" id="PRO_5005284636" evidence="2">
    <location>
        <begin position="22"/>
        <end position="264"/>
    </location>
</feature>
<evidence type="ECO:0000256" key="2">
    <source>
        <dbReference type="SAM" id="SignalP"/>
    </source>
</evidence>
<dbReference type="PANTHER" id="PTHR28154">
    <property type="entry name" value="CELL WALL SYNTHESIS PROTEIN KNH1-RELATED"/>
    <property type="match status" value="1"/>
</dbReference>
<dbReference type="EMBL" id="DS028093">
    <property type="protein sequence ID" value="KMP00863.1"/>
    <property type="molecule type" value="Genomic_DNA"/>
</dbReference>